<keyword evidence="2" id="KW-1185">Reference proteome</keyword>
<proteinExistence type="predicted"/>
<dbReference type="Proteomes" id="UP001595896">
    <property type="component" value="Unassembled WGS sequence"/>
</dbReference>
<gene>
    <name evidence="1" type="ORF">ACFO4L_01510</name>
</gene>
<reference evidence="2" key="1">
    <citation type="journal article" date="2019" name="Int. J. Syst. Evol. Microbiol.">
        <title>The Global Catalogue of Microorganisms (GCM) 10K type strain sequencing project: providing services to taxonomists for standard genome sequencing and annotation.</title>
        <authorList>
            <consortium name="The Broad Institute Genomics Platform"/>
            <consortium name="The Broad Institute Genome Sequencing Center for Infectious Disease"/>
            <person name="Wu L."/>
            <person name="Ma J."/>
        </authorList>
    </citation>
    <scope>NUCLEOTIDE SEQUENCE [LARGE SCALE GENOMIC DNA]</scope>
    <source>
        <strain evidence="2">JCM 12165</strain>
    </source>
</reference>
<dbReference type="RefSeq" id="WP_377907872.1">
    <property type="nucleotide sequence ID" value="NZ_JBHSGK010000003.1"/>
</dbReference>
<organism evidence="1 2">
    <name type="scientific">Bacillus daqingensis</name>
    <dbReference type="NCBI Taxonomy" id="872396"/>
    <lineage>
        <taxon>Bacteria</taxon>
        <taxon>Bacillati</taxon>
        <taxon>Bacillota</taxon>
        <taxon>Bacilli</taxon>
        <taxon>Bacillales</taxon>
        <taxon>Bacillaceae</taxon>
        <taxon>Bacillus</taxon>
    </lineage>
</organism>
<dbReference type="EMBL" id="JBHSGK010000003">
    <property type="protein sequence ID" value="MFC4735249.1"/>
    <property type="molecule type" value="Genomic_DNA"/>
</dbReference>
<comment type="caution">
    <text evidence="1">The sequence shown here is derived from an EMBL/GenBank/DDBJ whole genome shotgun (WGS) entry which is preliminary data.</text>
</comment>
<evidence type="ECO:0000313" key="2">
    <source>
        <dbReference type="Proteomes" id="UP001595896"/>
    </source>
</evidence>
<name>A0ABV9NTM0_9BACI</name>
<accession>A0ABV9NTM0</accession>
<protein>
    <submittedName>
        <fullName evidence="1">Uncharacterized protein</fullName>
    </submittedName>
</protein>
<sequence>METGAANSVDEAQRTILRYRPEAVIQEEALAVLRKLYEPT</sequence>
<evidence type="ECO:0000313" key="1">
    <source>
        <dbReference type="EMBL" id="MFC4735249.1"/>
    </source>
</evidence>